<sequence>MSNNAEHVFVDVVETNHKSVVQRYLQNPFSIAWSKLSTLTQSIHSRTAEVQQENQFEEDRPDSTQERYLYRPFTDRIDPSLYYAIFFHNQHL</sequence>
<dbReference type="OrthoDB" id="515964at2"/>
<accession>A0A1U7GXI0</accession>
<keyword evidence="2" id="KW-1185">Reference proteome</keyword>
<dbReference type="Proteomes" id="UP000186391">
    <property type="component" value="Unassembled WGS sequence"/>
</dbReference>
<evidence type="ECO:0000313" key="2">
    <source>
        <dbReference type="Proteomes" id="UP000186391"/>
    </source>
</evidence>
<comment type="caution">
    <text evidence="1">The sequence shown here is derived from an EMBL/GenBank/DDBJ whole genome shotgun (WGS) entry which is preliminary data.</text>
</comment>
<gene>
    <name evidence="1" type="ORF">NIES592_15145</name>
</gene>
<name>A0A1U7GXI0_9CYAN</name>
<organism evidence="1 2">
    <name type="scientific">Fischerella major NIES-592</name>
    <dbReference type="NCBI Taxonomy" id="210994"/>
    <lineage>
        <taxon>Bacteria</taxon>
        <taxon>Bacillati</taxon>
        <taxon>Cyanobacteriota</taxon>
        <taxon>Cyanophyceae</taxon>
        <taxon>Nostocales</taxon>
        <taxon>Hapalosiphonaceae</taxon>
        <taxon>Fischerella</taxon>
    </lineage>
</organism>
<proteinExistence type="predicted"/>
<dbReference type="AlphaFoldDB" id="A0A1U7GXI0"/>
<dbReference type="EMBL" id="MRCA01000008">
    <property type="protein sequence ID" value="OKH12970.1"/>
    <property type="molecule type" value="Genomic_DNA"/>
</dbReference>
<reference evidence="1 2" key="1">
    <citation type="submission" date="2016-11" db="EMBL/GenBank/DDBJ databases">
        <title>Draft Genome Sequences of Nine Cyanobacterial Strains from Diverse Habitats.</title>
        <authorList>
            <person name="Zhu T."/>
            <person name="Hou S."/>
            <person name="Lu X."/>
            <person name="Hess W.R."/>
        </authorList>
    </citation>
    <scope>NUCLEOTIDE SEQUENCE [LARGE SCALE GENOMIC DNA]</scope>
    <source>
        <strain evidence="1 2">NIES-592</strain>
    </source>
</reference>
<protein>
    <submittedName>
        <fullName evidence="1">Uncharacterized protein</fullName>
    </submittedName>
</protein>
<evidence type="ECO:0000313" key="1">
    <source>
        <dbReference type="EMBL" id="OKH12970.1"/>
    </source>
</evidence>
<dbReference type="RefSeq" id="WP_073556192.1">
    <property type="nucleotide sequence ID" value="NZ_MRCA01000008.1"/>
</dbReference>